<dbReference type="GeneID" id="4999516"/>
<feature type="compositionally biased region" description="Basic and acidic residues" evidence="2">
    <location>
        <begin position="84"/>
        <end position="98"/>
    </location>
</feature>
<accession>A4RRQ2</accession>
<evidence type="ECO:0000256" key="1">
    <source>
        <dbReference type="PROSITE-ProRule" id="PRU00117"/>
    </source>
</evidence>
<proteinExistence type="predicted"/>
<gene>
    <name evidence="4" type="ORF">OSTLU_29098</name>
</gene>
<dbReference type="InterPro" id="IPR006569">
    <property type="entry name" value="CID_dom"/>
</dbReference>
<dbReference type="EMBL" id="CP000581">
    <property type="protein sequence ID" value="ABO94232.1"/>
    <property type="molecule type" value="Genomic_DNA"/>
</dbReference>
<dbReference type="GO" id="GO:0003723">
    <property type="term" value="F:RNA binding"/>
    <property type="evidence" value="ECO:0007669"/>
    <property type="project" value="UniProtKB-UniRule"/>
</dbReference>
<protein>
    <recommendedName>
        <fullName evidence="3">CID domain-containing protein</fullName>
    </recommendedName>
</protein>
<feature type="region of interest" description="Disordered" evidence="2">
    <location>
        <begin position="521"/>
        <end position="582"/>
    </location>
</feature>
<dbReference type="HOGENOM" id="CLU_473587_0_0_1"/>
<dbReference type="RefSeq" id="XP_001415940.1">
    <property type="nucleotide sequence ID" value="XM_001415903.1"/>
</dbReference>
<dbReference type="OMA" id="YGTRERI"/>
<keyword evidence="1" id="KW-0694">RNA-binding</keyword>
<feature type="compositionally biased region" description="Polar residues" evidence="2">
    <location>
        <begin position="561"/>
        <end position="570"/>
    </location>
</feature>
<dbReference type="PROSITE" id="PS50084">
    <property type="entry name" value="KH_TYPE_1"/>
    <property type="match status" value="1"/>
</dbReference>
<dbReference type="Gramene" id="ABO94232">
    <property type="protein sequence ID" value="ABO94232"/>
    <property type="gene ID" value="OSTLU_29098"/>
</dbReference>
<feature type="region of interest" description="Disordered" evidence="2">
    <location>
        <begin position="79"/>
        <end position="169"/>
    </location>
</feature>
<keyword evidence="5" id="KW-1185">Reference proteome</keyword>
<evidence type="ECO:0000313" key="4">
    <source>
        <dbReference type="EMBL" id="ABO94232.1"/>
    </source>
</evidence>
<sequence>MSEPPATDARVDDGDVRGDAAAAPSHPASFDVLGCPKCRWSLGGCQKCRATPHTNRASCPPMSERAGYAKYAASRGIKVARRSRGGEKAGKAKGDAGRKAKKAKRAWSDEDSDEYEEVRKEGEEAEDEDWRTTKAVGTIGTGARGGLVSSVEHERAKTPKSPTPEPGIWIEVDCGNAQALVYVMGKNSDNIPVLQWKSGASLRCHPTKNAVVEIWGAEKNVEKAEALVAERIKQHEERKKTLADRPKTPVAAAKRPSLDVMSIVNDIRTQSMREDTRGEPEEASSSLSSAARSAVDAFISKLPDLRMSRQVMYEYTQEALSISKYEAVPEVLVSTLRERIADLATSASTRLTLFYLLDSIVQASRVDARGGSEATHAMYKKALRKHLTDIVKHMIAIVRIDEATEMKGVEVQDGATIGEAHARHRRRAVQKVLSIWEGREVLSETEILIGKQAISKFRHEKVKQQAKEFDRRLQRQPEPAIKVQADGVNADEFDDIAAMLGNQYGGIDVGDIDLSLLRSSVREEVPSPPPSSHPPEKNTCMDWEAPPPPLPQGPPPPGQARRQTQESTAQHAFLVAAGEISD</sequence>
<dbReference type="KEGG" id="olu:OSTLU_29098"/>
<evidence type="ECO:0000256" key="2">
    <source>
        <dbReference type="SAM" id="MobiDB-lite"/>
    </source>
</evidence>
<name>A4RRQ2_OSTLU</name>
<evidence type="ECO:0000259" key="3">
    <source>
        <dbReference type="PROSITE" id="PS51391"/>
    </source>
</evidence>
<dbReference type="Gene3D" id="1.25.40.90">
    <property type="match status" value="1"/>
</dbReference>
<dbReference type="AlphaFoldDB" id="A4RRQ2"/>
<dbReference type="PROSITE" id="PS51391">
    <property type="entry name" value="CID"/>
    <property type="match status" value="1"/>
</dbReference>
<evidence type="ECO:0000313" key="5">
    <source>
        <dbReference type="Proteomes" id="UP000001568"/>
    </source>
</evidence>
<organism evidence="4 5">
    <name type="scientific">Ostreococcus lucimarinus (strain CCE9901)</name>
    <dbReference type="NCBI Taxonomy" id="436017"/>
    <lineage>
        <taxon>Eukaryota</taxon>
        <taxon>Viridiplantae</taxon>
        <taxon>Chlorophyta</taxon>
        <taxon>Mamiellophyceae</taxon>
        <taxon>Mamiellales</taxon>
        <taxon>Bathycoccaceae</taxon>
        <taxon>Ostreococcus</taxon>
    </lineage>
</organism>
<feature type="region of interest" description="Disordered" evidence="2">
    <location>
        <begin position="1"/>
        <end position="29"/>
    </location>
</feature>
<dbReference type="SUPFAM" id="SSF48464">
    <property type="entry name" value="ENTH/VHS domain"/>
    <property type="match status" value="1"/>
</dbReference>
<feature type="domain" description="CID" evidence="3">
    <location>
        <begin position="287"/>
        <end position="458"/>
    </location>
</feature>
<dbReference type="Pfam" id="PF04818">
    <property type="entry name" value="CID"/>
    <property type="match status" value="1"/>
</dbReference>
<dbReference type="Proteomes" id="UP000001568">
    <property type="component" value="Chromosome 1"/>
</dbReference>
<feature type="compositionally biased region" description="Basic and acidic residues" evidence="2">
    <location>
        <begin position="9"/>
        <end position="18"/>
    </location>
</feature>
<feature type="compositionally biased region" description="Pro residues" evidence="2">
    <location>
        <begin position="545"/>
        <end position="558"/>
    </location>
</feature>
<dbReference type="OrthoDB" id="10507584at2759"/>
<reference evidence="4 5" key="1">
    <citation type="journal article" date="2007" name="Proc. Natl. Acad. Sci. U.S.A.">
        <title>The tiny eukaryote Ostreococcus provides genomic insights into the paradox of plankton speciation.</title>
        <authorList>
            <person name="Palenik B."/>
            <person name="Grimwood J."/>
            <person name="Aerts A."/>
            <person name="Rouze P."/>
            <person name="Salamov A."/>
            <person name="Putnam N."/>
            <person name="Dupont C."/>
            <person name="Jorgensen R."/>
            <person name="Derelle E."/>
            <person name="Rombauts S."/>
            <person name="Zhou K."/>
            <person name="Otillar R."/>
            <person name="Merchant S.S."/>
            <person name="Podell S."/>
            <person name="Gaasterland T."/>
            <person name="Napoli C."/>
            <person name="Gendler K."/>
            <person name="Manuell A."/>
            <person name="Tai V."/>
            <person name="Vallon O."/>
            <person name="Piganeau G."/>
            <person name="Jancek S."/>
            <person name="Heijde M."/>
            <person name="Jabbari K."/>
            <person name="Bowler C."/>
            <person name="Lohr M."/>
            <person name="Robbens S."/>
            <person name="Werner G."/>
            <person name="Dubchak I."/>
            <person name="Pazour G.J."/>
            <person name="Ren Q."/>
            <person name="Paulsen I."/>
            <person name="Delwiche C."/>
            <person name="Schmutz J."/>
            <person name="Rokhsar D."/>
            <person name="Van de Peer Y."/>
            <person name="Moreau H."/>
            <person name="Grigoriev I.V."/>
        </authorList>
    </citation>
    <scope>NUCLEOTIDE SEQUENCE [LARGE SCALE GENOMIC DNA]</scope>
    <source>
        <strain evidence="4 5">CCE9901</strain>
    </source>
</reference>
<dbReference type="InterPro" id="IPR008942">
    <property type="entry name" value="ENTH_VHS"/>
</dbReference>